<sequence length="457" mass="51265">MIRIQRRYFRKRAKEIYSQGPRGDRIKVLRGLRQFVRERNSNDQHAHVLQISSPFHCPAKPQNDEPGASPPTRLHILPAPAVRISSDSTYSPSHKSNADIRPTQLQTSLSILDLPFYVSDSIHYDIKNIVIDTSKPLPEPPALGPVPPRRKCASFSLSDKQLPPPPPSLPLPQNDFLSPPSNTTTTDTTHNKYTTIQHTTHPDPSSLSVPPNPWSIASPNTSPSNPKTWLHRTLSTLKSDQDLKDREKFKAKISRPIQAPSPSLSTSPFETTRTGNGNDAPERGLDNKPPPVRPTRPDHTGGTWRFQDLNPAGGKFFQNHNHHQHQHQHQHHPQQQKSTHKPPKHRRRKSSDASFGCRGLGEGHRGALQEKYPHPNLHDGLAQKRCPTPASEPEADPIPAPLFSTHTPRPPKTTTSHQDPNSGSQTRDTKFYGLFDEILDGYARESVVVADGREWRR</sequence>
<evidence type="ECO:0000256" key="1">
    <source>
        <dbReference type="SAM" id="MobiDB-lite"/>
    </source>
</evidence>
<feature type="compositionally biased region" description="Basic residues" evidence="1">
    <location>
        <begin position="320"/>
        <end position="349"/>
    </location>
</feature>
<keyword evidence="3" id="KW-1185">Reference proteome</keyword>
<feature type="region of interest" description="Disordered" evidence="1">
    <location>
        <begin position="133"/>
        <end position="229"/>
    </location>
</feature>
<feature type="compositionally biased region" description="Basic and acidic residues" evidence="1">
    <location>
        <begin position="361"/>
        <end position="377"/>
    </location>
</feature>
<feature type="compositionally biased region" description="Polar residues" evidence="1">
    <location>
        <begin position="404"/>
        <end position="426"/>
    </location>
</feature>
<proteinExistence type="predicted"/>
<reference evidence="2" key="1">
    <citation type="journal article" date="2021" name="Nat. Commun.">
        <title>Genetic determinants of endophytism in the Arabidopsis root mycobiome.</title>
        <authorList>
            <person name="Mesny F."/>
            <person name="Miyauchi S."/>
            <person name="Thiergart T."/>
            <person name="Pickel B."/>
            <person name="Atanasova L."/>
            <person name="Karlsson M."/>
            <person name="Huettel B."/>
            <person name="Barry K.W."/>
            <person name="Haridas S."/>
            <person name="Chen C."/>
            <person name="Bauer D."/>
            <person name="Andreopoulos W."/>
            <person name="Pangilinan J."/>
            <person name="LaButti K."/>
            <person name="Riley R."/>
            <person name="Lipzen A."/>
            <person name="Clum A."/>
            <person name="Drula E."/>
            <person name="Henrissat B."/>
            <person name="Kohler A."/>
            <person name="Grigoriev I.V."/>
            <person name="Martin F.M."/>
            <person name="Hacquard S."/>
        </authorList>
    </citation>
    <scope>NUCLEOTIDE SEQUENCE</scope>
    <source>
        <strain evidence="2">MPI-CAGE-CH-0243</strain>
    </source>
</reference>
<feature type="compositionally biased region" description="Pro residues" evidence="1">
    <location>
        <begin position="137"/>
        <end position="147"/>
    </location>
</feature>
<dbReference type="Proteomes" id="UP000700596">
    <property type="component" value="Unassembled WGS sequence"/>
</dbReference>
<accession>A0A9P9E8D9</accession>
<organism evidence="2 3">
    <name type="scientific">Dendryphion nanum</name>
    <dbReference type="NCBI Taxonomy" id="256645"/>
    <lineage>
        <taxon>Eukaryota</taxon>
        <taxon>Fungi</taxon>
        <taxon>Dikarya</taxon>
        <taxon>Ascomycota</taxon>
        <taxon>Pezizomycotina</taxon>
        <taxon>Dothideomycetes</taxon>
        <taxon>Pleosporomycetidae</taxon>
        <taxon>Pleosporales</taxon>
        <taxon>Torulaceae</taxon>
        <taxon>Dendryphion</taxon>
    </lineage>
</organism>
<gene>
    <name evidence="2" type="ORF">B0J11DRAFT_227620</name>
</gene>
<feature type="compositionally biased region" description="Low complexity" evidence="1">
    <location>
        <begin position="183"/>
        <end position="195"/>
    </location>
</feature>
<feature type="compositionally biased region" description="Polar residues" evidence="1">
    <location>
        <begin position="260"/>
        <end position="277"/>
    </location>
</feature>
<feature type="region of interest" description="Disordered" evidence="1">
    <location>
        <begin position="250"/>
        <end position="428"/>
    </location>
</feature>
<comment type="caution">
    <text evidence="2">The sequence shown here is derived from an EMBL/GenBank/DDBJ whole genome shotgun (WGS) entry which is preliminary data.</text>
</comment>
<dbReference type="AlphaFoldDB" id="A0A9P9E8D9"/>
<evidence type="ECO:0000313" key="2">
    <source>
        <dbReference type="EMBL" id="KAH7132447.1"/>
    </source>
</evidence>
<dbReference type="EMBL" id="JAGMWT010000003">
    <property type="protein sequence ID" value="KAH7132447.1"/>
    <property type="molecule type" value="Genomic_DNA"/>
</dbReference>
<feature type="compositionally biased region" description="Polar residues" evidence="1">
    <location>
        <begin position="196"/>
        <end position="229"/>
    </location>
</feature>
<evidence type="ECO:0000313" key="3">
    <source>
        <dbReference type="Proteomes" id="UP000700596"/>
    </source>
</evidence>
<protein>
    <submittedName>
        <fullName evidence="2">Uncharacterized protein</fullName>
    </submittedName>
</protein>
<name>A0A9P9E8D9_9PLEO</name>